<evidence type="ECO:0000313" key="2">
    <source>
        <dbReference type="Proteomes" id="UP000265663"/>
    </source>
</evidence>
<proteinExistence type="predicted"/>
<dbReference type="Proteomes" id="UP000265663">
    <property type="component" value="Unassembled WGS sequence"/>
</dbReference>
<sequence>MTVPAFGPIQQTHNLIIMQRKKCYNFSVLPNNFRIKNRTKIYPSQANIVIYTTKAIFQINPVITTDVTTNVLNKTFTKLDRISKIHGLFNPTASILLVRIQEVVAISEHSIDITVDYKALEAALYKNIETLREMLMRCFVSQITGLTTPLSSPHLYTPRYKQQFPRHNNNLSNPPPQPQSTNTHFSYPRISIYTPHDTHLMGVSCATQNLLEQKVPTTKRHTRYTSSNKRILTREFLFLRFFTTLFFDTIVAIPSPTLNDEINVPIPAEMNPKLAGGAESTGGAEFTGDAGFGGGTHVAYCIGCMRFGGGANCLEGPAALGGDLELWGPTELGGGGVTEDEEPGMLSLVPCSK</sequence>
<dbReference type="EMBL" id="KE747817">
    <property type="protein sequence ID" value="RMZ68692.1"/>
    <property type="molecule type" value="Genomic_DNA"/>
</dbReference>
<accession>A0A3M7M2J3</accession>
<keyword evidence="2" id="KW-1185">Reference proteome</keyword>
<evidence type="ECO:0000313" key="1">
    <source>
        <dbReference type="EMBL" id="RMZ68692.1"/>
    </source>
</evidence>
<protein>
    <submittedName>
        <fullName evidence="1">Uncharacterized protein</fullName>
    </submittedName>
</protein>
<name>A0A3M7M2J3_9PLEO</name>
<organism evidence="1 2">
    <name type="scientific">Pyrenophora seminiperda CCB06</name>
    <dbReference type="NCBI Taxonomy" id="1302712"/>
    <lineage>
        <taxon>Eukaryota</taxon>
        <taxon>Fungi</taxon>
        <taxon>Dikarya</taxon>
        <taxon>Ascomycota</taxon>
        <taxon>Pezizomycotina</taxon>
        <taxon>Dothideomycetes</taxon>
        <taxon>Pleosporomycetidae</taxon>
        <taxon>Pleosporales</taxon>
        <taxon>Pleosporineae</taxon>
        <taxon>Pleosporaceae</taxon>
        <taxon>Pyrenophora</taxon>
    </lineage>
</organism>
<gene>
    <name evidence="1" type="ORF">GMOD_00002487</name>
</gene>
<reference evidence="1 2" key="1">
    <citation type="journal article" date="2014" name="PLoS ONE">
        <title>De novo Genome Assembly of the Fungal Plant Pathogen Pyrenophora semeniperda.</title>
        <authorList>
            <person name="Soliai M.M."/>
            <person name="Meyer S.E."/>
            <person name="Udall J.A."/>
            <person name="Elzinga D.E."/>
            <person name="Hermansen R.A."/>
            <person name="Bodily P.M."/>
            <person name="Hart A.A."/>
            <person name="Coleman C.E."/>
        </authorList>
    </citation>
    <scope>NUCLEOTIDE SEQUENCE [LARGE SCALE GENOMIC DNA]</scope>
    <source>
        <strain evidence="1 2">CCB06</strain>
        <tissue evidence="1">Mycelium</tissue>
    </source>
</reference>
<dbReference type="AlphaFoldDB" id="A0A3M7M2J3"/>